<feature type="compositionally biased region" description="Acidic residues" evidence="2">
    <location>
        <begin position="511"/>
        <end position="533"/>
    </location>
</feature>
<dbReference type="GeneID" id="39578785"/>
<keyword evidence="4" id="KW-1185">Reference proteome</keyword>
<dbReference type="EMBL" id="ML119051">
    <property type="protein sequence ID" value="ROT42798.1"/>
    <property type="molecule type" value="Genomic_DNA"/>
</dbReference>
<protein>
    <submittedName>
        <fullName evidence="3">WD40 repeat-like protein</fullName>
    </submittedName>
</protein>
<dbReference type="Proteomes" id="UP000272025">
    <property type="component" value="Unassembled WGS sequence"/>
</dbReference>
<dbReference type="SUPFAM" id="SSF50978">
    <property type="entry name" value="WD40 repeat-like"/>
    <property type="match status" value="1"/>
</dbReference>
<dbReference type="AlphaFoldDB" id="A0A3N2Q806"/>
<gene>
    <name evidence="3" type="ORF">SODALDRAFT_326962</name>
</gene>
<proteinExistence type="predicted"/>
<dbReference type="PANTHER" id="PTHR44675">
    <property type="entry name" value="PAK1 INTERACTING PROTEIN 1"/>
    <property type="match status" value="1"/>
</dbReference>
<reference evidence="3 4" key="1">
    <citation type="journal article" date="2018" name="Mol. Ecol.">
        <title>The obligate alkalophilic soda-lake fungus Sodiomyces alkalinus has shifted to a protein diet.</title>
        <authorList>
            <person name="Grum-Grzhimaylo A.A."/>
            <person name="Falkoski D.L."/>
            <person name="van den Heuvel J."/>
            <person name="Valero-Jimenez C.A."/>
            <person name="Min B."/>
            <person name="Choi I.G."/>
            <person name="Lipzen A."/>
            <person name="Daum C.G."/>
            <person name="Aanen D.K."/>
            <person name="Tsang A."/>
            <person name="Henrissat B."/>
            <person name="Bilanenko E.N."/>
            <person name="de Vries R.P."/>
            <person name="van Kan J.A.L."/>
            <person name="Grigoriev I.V."/>
            <person name="Debets A.J.M."/>
        </authorList>
    </citation>
    <scope>NUCLEOTIDE SEQUENCE [LARGE SCALE GENOMIC DNA]</scope>
    <source>
        <strain evidence="3 4">F11</strain>
    </source>
</reference>
<name>A0A3N2Q806_SODAK</name>
<feature type="region of interest" description="Disordered" evidence="2">
    <location>
        <begin position="503"/>
        <end position="539"/>
    </location>
</feature>
<dbReference type="PROSITE" id="PS50082">
    <property type="entry name" value="WD_REPEATS_2"/>
    <property type="match status" value="1"/>
</dbReference>
<evidence type="ECO:0000313" key="4">
    <source>
        <dbReference type="Proteomes" id="UP000272025"/>
    </source>
</evidence>
<dbReference type="RefSeq" id="XP_028470604.1">
    <property type="nucleotide sequence ID" value="XM_028610307.1"/>
</dbReference>
<dbReference type="InterPro" id="IPR015943">
    <property type="entry name" value="WD40/YVTN_repeat-like_dom_sf"/>
</dbReference>
<dbReference type="InterPro" id="IPR051959">
    <property type="entry name" value="PAK1-Kinase_Regulator"/>
</dbReference>
<dbReference type="InterPro" id="IPR001680">
    <property type="entry name" value="WD40_rpt"/>
</dbReference>
<dbReference type="Gene3D" id="2.130.10.10">
    <property type="entry name" value="YVTN repeat-like/Quinoprotein amine dehydrogenase"/>
    <property type="match status" value="2"/>
</dbReference>
<sequence>MAKRKRAEGATVTGSNATDLAPSKKARGTVALDSKSPSQPQQRQKSPTKTQPKPESKSQSQSQSQVQHFTTDGGLTLQIVTGSYDRVLHGILATVTPEGKVEFADTFLFNAHPSAIRCVALSPPTNPAPGQDQKVLLASGSTDPKVNIYTLSAHPPKRREKDEMSSAGLRPILENSKNRELGAYNPHDSTVTKLVFPTRSKLISSSEDSTISVAKTRNWETMSTIKVPIPKAQGRPSGDTAPLGGSPAGVNDFAVHPSMKLLISVSKGERCIRLWNLLTGKKAAVLNFGREMLQEIGEGKHSTGEGRQVAWGATAESEEFAVGFDRDIVVFGMDSLPRCRVMPDARTKIHHMEYISVDDVSETTLIAVSTEDGRILFCSTREEDLTRPPSSKSKEQKLPVAKLVAQIGGKEAGVTGRIKDFNVVRVEEQSQTVFYLVGGSSDGKVRLWKVGAKELLSRTQEATAGKPDKQTEPEASAAAPQVGNLLGAYETNNRITCTAAFAMIPRPDGVGESDDEMDDLEEETEDNSSDDGDEGGKDE</sequence>
<feature type="compositionally biased region" description="Low complexity" evidence="2">
    <location>
        <begin position="34"/>
        <end position="67"/>
    </location>
</feature>
<dbReference type="OrthoDB" id="308449at2759"/>
<evidence type="ECO:0000256" key="1">
    <source>
        <dbReference type="PROSITE-ProRule" id="PRU00221"/>
    </source>
</evidence>
<feature type="region of interest" description="Disordered" evidence="2">
    <location>
        <begin position="1"/>
        <end position="68"/>
    </location>
</feature>
<dbReference type="Pfam" id="PF00400">
    <property type="entry name" value="WD40"/>
    <property type="match status" value="1"/>
</dbReference>
<keyword evidence="1" id="KW-0853">WD repeat</keyword>
<dbReference type="PANTHER" id="PTHR44675:SF1">
    <property type="entry name" value="P21-ACTIVATED PROTEIN KINASE-INTERACTING PROTEIN 1"/>
    <property type="match status" value="1"/>
</dbReference>
<evidence type="ECO:0000313" key="3">
    <source>
        <dbReference type="EMBL" id="ROT42798.1"/>
    </source>
</evidence>
<organism evidence="3 4">
    <name type="scientific">Sodiomyces alkalinus (strain CBS 110278 / VKM F-3762 / F11)</name>
    <name type="common">Alkaliphilic filamentous fungus</name>
    <dbReference type="NCBI Taxonomy" id="1314773"/>
    <lineage>
        <taxon>Eukaryota</taxon>
        <taxon>Fungi</taxon>
        <taxon>Dikarya</taxon>
        <taxon>Ascomycota</taxon>
        <taxon>Pezizomycotina</taxon>
        <taxon>Sordariomycetes</taxon>
        <taxon>Hypocreomycetidae</taxon>
        <taxon>Glomerellales</taxon>
        <taxon>Plectosphaerellaceae</taxon>
        <taxon>Sodiomyces</taxon>
    </lineage>
</organism>
<dbReference type="InterPro" id="IPR036322">
    <property type="entry name" value="WD40_repeat_dom_sf"/>
</dbReference>
<feature type="region of interest" description="Disordered" evidence="2">
    <location>
        <begin position="459"/>
        <end position="478"/>
    </location>
</feature>
<evidence type="ECO:0000256" key="2">
    <source>
        <dbReference type="SAM" id="MobiDB-lite"/>
    </source>
</evidence>
<dbReference type="STRING" id="1314773.A0A3N2Q806"/>
<dbReference type="SMART" id="SM00320">
    <property type="entry name" value="WD40"/>
    <property type="match status" value="4"/>
</dbReference>
<accession>A0A3N2Q806</accession>
<feature type="repeat" description="WD" evidence="1">
    <location>
        <begin position="435"/>
        <end position="458"/>
    </location>
</feature>